<evidence type="ECO:0000313" key="3">
    <source>
        <dbReference type="Proteomes" id="UP000294933"/>
    </source>
</evidence>
<dbReference type="PANTHER" id="PTHR38926:SF72">
    <property type="entry name" value="IM:7136021-RELATED"/>
    <property type="match status" value="1"/>
</dbReference>
<dbReference type="Proteomes" id="UP000294933">
    <property type="component" value="Unassembled WGS sequence"/>
</dbReference>
<dbReference type="STRING" id="50990.A0A4Y7PMN1"/>
<dbReference type="SUPFAM" id="SSF81383">
    <property type="entry name" value="F-box domain"/>
    <property type="match status" value="1"/>
</dbReference>
<name>A0A4Y7PMN1_9AGAM</name>
<dbReference type="InterPro" id="IPR001810">
    <property type="entry name" value="F-box_dom"/>
</dbReference>
<dbReference type="Gene3D" id="1.20.1280.50">
    <property type="match status" value="1"/>
</dbReference>
<reference evidence="2 3" key="1">
    <citation type="submission" date="2018-06" db="EMBL/GenBank/DDBJ databases">
        <title>A transcriptomic atlas of mushroom development highlights an independent origin of complex multicellularity.</title>
        <authorList>
            <consortium name="DOE Joint Genome Institute"/>
            <person name="Krizsan K."/>
            <person name="Almasi E."/>
            <person name="Merenyi Z."/>
            <person name="Sahu N."/>
            <person name="Viragh M."/>
            <person name="Koszo T."/>
            <person name="Mondo S."/>
            <person name="Kiss B."/>
            <person name="Balint B."/>
            <person name="Kues U."/>
            <person name="Barry K."/>
            <person name="Hegedus J.C."/>
            <person name="Henrissat B."/>
            <person name="Johnson J."/>
            <person name="Lipzen A."/>
            <person name="Ohm R."/>
            <person name="Nagy I."/>
            <person name="Pangilinan J."/>
            <person name="Yan J."/>
            <person name="Xiong Y."/>
            <person name="Grigoriev I.V."/>
            <person name="Hibbett D.S."/>
            <person name="Nagy L.G."/>
        </authorList>
    </citation>
    <scope>NUCLEOTIDE SEQUENCE [LARGE SCALE GENOMIC DNA]</scope>
    <source>
        <strain evidence="2 3">SZMC22713</strain>
    </source>
</reference>
<keyword evidence="3" id="KW-1185">Reference proteome</keyword>
<sequence length="441" mass="50512">MSLPNHHPIFNLPPELLSKIFAHSTTNTYPSVIEAPINVSSVCKSWRQIALSTPCLWSDVYIVQYTDCKRLPTARTIQAWISRSGSYGFSFTISRIKVEELDKTEFNAVIDVLLENCEMWRKVHITMQKNYSAELLSVLPMRTPNLRKLAIDGPKFAIANLFDAPLTGLTHLFIIGTTIHSPPRGNLLLENLVFIQLISVHHSDVVECLCRSPRLEDVRAYFDFTAEDSRRIQERVCFTLEHMQHLDLIITIHNCDEGQRGPFDHINFPTLKTLLFKLLVHDFETTHIRRDVLWDFSVNIASRYGGSTQNLEIESQCYGLAHPGFIDRFRSLKHLGIHISVLNNDCIRALVSRFSSSTKPPFQTRSCLESLRIYGFNGDDHEPTLRTIIDLAEKEKSSNAVRPVIIVPSDPIILSSDSTIEITNAHDWLERRCDLYRDLDW</sequence>
<evidence type="ECO:0000259" key="1">
    <source>
        <dbReference type="Pfam" id="PF12937"/>
    </source>
</evidence>
<dbReference type="VEuPathDB" id="FungiDB:BD410DRAFT_642579"/>
<gene>
    <name evidence="2" type="ORF">BD410DRAFT_642579</name>
</gene>
<feature type="domain" description="F-box" evidence="1">
    <location>
        <begin position="10"/>
        <end position="62"/>
    </location>
</feature>
<dbReference type="OrthoDB" id="2269034at2759"/>
<evidence type="ECO:0000313" key="2">
    <source>
        <dbReference type="EMBL" id="TDL16251.1"/>
    </source>
</evidence>
<organism evidence="2 3">
    <name type="scientific">Rickenella mellea</name>
    <dbReference type="NCBI Taxonomy" id="50990"/>
    <lineage>
        <taxon>Eukaryota</taxon>
        <taxon>Fungi</taxon>
        <taxon>Dikarya</taxon>
        <taxon>Basidiomycota</taxon>
        <taxon>Agaricomycotina</taxon>
        <taxon>Agaricomycetes</taxon>
        <taxon>Hymenochaetales</taxon>
        <taxon>Rickenellaceae</taxon>
        <taxon>Rickenella</taxon>
    </lineage>
</organism>
<protein>
    <recommendedName>
        <fullName evidence="1">F-box domain-containing protein</fullName>
    </recommendedName>
</protein>
<accession>A0A4Y7PMN1</accession>
<dbReference type="EMBL" id="ML170247">
    <property type="protein sequence ID" value="TDL16251.1"/>
    <property type="molecule type" value="Genomic_DNA"/>
</dbReference>
<proteinExistence type="predicted"/>
<dbReference type="InterPro" id="IPR036047">
    <property type="entry name" value="F-box-like_dom_sf"/>
</dbReference>
<dbReference type="PANTHER" id="PTHR38926">
    <property type="entry name" value="F-BOX DOMAIN CONTAINING PROTEIN, EXPRESSED"/>
    <property type="match status" value="1"/>
</dbReference>
<dbReference type="Pfam" id="PF12937">
    <property type="entry name" value="F-box-like"/>
    <property type="match status" value="1"/>
</dbReference>
<dbReference type="AlphaFoldDB" id="A0A4Y7PMN1"/>